<protein>
    <submittedName>
        <fullName evidence="1">Uncharacterized protein</fullName>
    </submittedName>
</protein>
<organism evidence="1 2">
    <name type="scientific">Araneus ventricosus</name>
    <name type="common">Orbweaver spider</name>
    <name type="synonym">Epeira ventricosa</name>
    <dbReference type="NCBI Taxonomy" id="182803"/>
    <lineage>
        <taxon>Eukaryota</taxon>
        <taxon>Metazoa</taxon>
        <taxon>Ecdysozoa</taxon>
        <taxon>Arthropoda</taxon>
        <taxon>Chelicerata</taxon>
        <taxon>Arachnida</taxon>
        <taxon>Araneae</taxon>
        <taxon>Araneomorphae</taxon>
        <taxon>Entelegynae</taxon>
        <taxon>Araneoidea</taxon>
        <taxon>Araneidae</taxon>
        <taxon>Araneus</taxon>
    </lineage>
</organism>
<evidence type="ECO:0000313" key="2">
    <source>
        <dbReference type="Proteomes" id="UP000499080"/>
    </source>
</evidence>
<dbReference type="EMBL" id="BGPR01081214">
    <property type="protein sequence ID" value="GBL82045.1"/>
    <property type="molecule type" value="Genomic_DNA"/>
</dbReference>
<proteinExistence type="predicted"/>
<dbReference type="AlphaFoldDB" id="A0A4Y2AS91"/>
<reference evidence="1 2" key="1">
    <citation type="journal article" date="2019" name="Sci. Rep.">
        <title>Orb-weaving spider Araneus ventricosus genome elucidates the spidroin gene catalogue.</title>
        <authorList>
            <person name="Kono N."/>
            <person name="Nakamura H."/>
            <person name="Ohtoshi R."/>
            <person name="Moran D.A.P."/>
            <person name="Shinohara A."/>
            <person name="Yoshida Y."/>
            <person name="Fujiwara M."/>
            <person name="Mori M."/>
            <person name="Tomita M."/>
            <person name="Arakawa K."/>
        </authorList>
    </citation>
    <scope>NUCLEOTIDE SEQUENCE [LARGE SCALE GENOMIC DNA]</scope>
</reference>
<accession>A0A4Y2AS91</accession>
<name>A0A4Y2AS91_ARAVE</name>
<gene>
    <name evidence="1" type="ORF">AVEN_239405_1</name>
</gene>
<keyword evidence="2" id="KW-1185">Reference proteome</keyword>
<feature type="non-terminal residue" evidence="1">
    <location>
        <position position="1"/>
    </location>
</feature>
<comment type="caution">
    <text evidence="1">The sequence shown here is derived from an EMBL/GenBank/DDBJ whole genome shotgun (WGS) entry which is preliminary data.</text>
</comment>
<sequence>CLAEASLVTSSSLSCDLLGNLWGSWMPLYKVICLAEASLVTSSSLSCDLLGNLWGSWMPLYKVICLAEASLVTSSSLSCDLLGNLWGSWMPLYKVICLAAVSLVIHIALDKVGSASLNAFPRPYPIVQIPGTHSSNLYTGVSVGVLVIDVSKSRIYAAAN</sequence>
<dbReference type="Proteomes" id="UP000499080">
    <property type="component" value="Unassembled WGS sequence"/>
</dbReference>
<evidence type="ECO:0000313" key="1">
    <source>
        <dbReference type="EMBL" id="GBL82045.1"/>
    </source>
</evidence>